<reference evidence="1 2" key="1">
    <citation type="journal article" date="2017" name="Genome Announc.">
        <title>Genome sequence of the saprophytic ascomycete Epicoccum nigrum ICMP 19927 strain isolated from New Zealand.</title>
        <authorList>
            <person name="Fokin M."/>
            <person name="Fleetwood D."/>
            <person name="Weir B.S."/>
            <person name="Villas-Boas S.G."/>
        </authorList>
    </citation>
    <scope>NUCLEOTIDE SEQUENCE [LARGE SCALE GENOMIC DNA]</scope>
    <source>
        <strain evidence="1 2">ICMP 19927</strain>
    </source>
</reference>
<sequence>MAHLLTIPREIRDIIYSYLYHRVRLRSYQNGRTANLKLRNAPIIAVLQTHTQLYQEYQTADCFENLSCVLTYRPGCADYVDADKTTSTADFKAYSHIRHVELRSPVYLTLHCVLQFMPRELHPIFSRLKNLRFIEKQMPKCMTTEELCKSLAKLQSNPTPMPMSTPPPHQSLFGLNLIQVAKGYNFSWDPDDEDMHQPQLFRFYLYANASASRENYWTLAEANDRLIQVEYPRSVLESLEEKREGITAFLSPKVVGWEDQRMI</sequence>
<dbReference type="EMBL" id="KZ107846">
    <property type="protein sequence ID" value="OSS48501.1"/>
    <property type="molecule type" value="Genomic_DNA"/>
</dbReference>
<keyword evidence="2" id="KW-1185">Reference proteome</keyword>
<dbReference type="InParanoid" id="A0A1Y2LXF0"/>
<evidence type="ECO:0000313" key="1">
    <source>
        <dbReference type="EMBL" id="OSS48501.1"/>
    </source>
</evidence>
<protein>
    <submittedName>
        <fullName evidence="1">Uncharacterized protein</fullName>
    </submittedName>
</protein>
<proteinExistence type="predicted"/>
<evidence type="ECO:0000313" key="2">
    <source>
        <dbReference type="Proteomes" id="UP000193240"/>
    </source>
</evidence>
<dbReference type="AlphaFoldDB" id="A0A1Y2LXF0"/>
<accession>A0A1Y2LXF0</accession>
<name>A0A1Y2LXF0_EPING</name>
<organism evidence="1 2">
    <name type="scientific">Epicoccum nigrum</name>
    <name type="common">Soil fungus</name>
    <name type="synonym">Epicoccum purpurascens</name>
    <dbReference type="NCBI Taxonomy" id="105696"/>
    <lineage>
        <taxon>Eukaryota</taxon>
        <taxon>Fungi</taxon>
        <taxon>Dikarya</taxon>
        <taxon>Ascomycota</taxon>
        <taxon>Pezizomycotina</taxon>
        <taxon>Dothideomycetes</taxon>
        <taxon>Pleosporomycetidae</taxon>
        <taxon>Pleosporales</taxon>
        <taxon>Pleosporineae</taxon>
        <taxon>Didymellaceae</taxon>
        <taxon>Epicoccum</taxon>
    </lineage>
</organism>
<gene>
    <name evidence="1" type="ORF">B5807_07647</name>
</gene>
<dbReference type="Proteomes" id="UP000193240">
    <property type="component" value="Unassembled WGS sequence"/>
</dbReference>